<dbReference type="InterPro" id="IPR013325">
    <property type="entry name" value="RNA_pol_sigma_r2"/>
</dbReference>
<evidence type="ECO:0000256" key="1">
    <source>
        <dbReference type="ARBA" id="ARBA00010641"/>
    </source>
</evidence>
<feature type="domain" description="RNA polymerase sigma factor 70 region 4 type 2" evidence="7">
    <location>
        <begin position="97"/>
        <end position="148"/>
    </location>
</feature>
<evidence type="ECO:0000313" key="8">
    <source>
        <dbReference type="EMBL" id="GAA2784698.1"/>
    </source>
</evidence>
<dbReference type="SUPFAM" id="SSF88659">
    <property type="entry name" value="Sigma3 and sigma4 domains of RNA polymerase sigma factors"/>
    <property type="match status" value="1"/>
</dbReference>
<dbReference type="Gene3D" id="1.10.10.10">
    <property type="entry name" value="Winged helix-like DNA-binding domain superfamily/Winged helix DNA-binding domain"/>
    <property type="match status" value="1"/>
</dbReference>
<dbReference type="EMBL" id="BAAAUX010000011">
    <property type="protein sequence ID" value="GAA2784698.1"/>
    <property type="molecule type" value="Genomic_DNA"/>
</dbReference>
<name>A0ABN3V9A9_9PSEU</name>
<evidence type="ECO:0000259" key="6">
    <source>
        <dbReference type="Pfam" id="PF04542"/>
    </source>
</evidence>
<dbReference type="NCBIfam" id="TIGR02937">
    <property type="entry name" value="sigma70-ECF"/>
    <property type="match status" value="1"/>
</dbReference>
<dbReference type="InterPro" id="IPR036388">
    <property type="entry name" value="WH-like_DNA-bd_sf"/>
</dbReference>
<accession>A0ABN3V9A9</accession>
<evidence type="ECO:0000256" key="4">
    <source>
        <dbReference type="ARBA" id="ARBA00023125"/>
    </source>
</evidence>
<dbReference type="InterPro" id="IPR039425">
    <property type="entry name" value="RNA_pol_sigma-70-like"/>
</dbReference>
<keyword evidence="5" id="KW-0804">Transcription</keyword>
<reference evidence="8 9" key="1">
    <citation type="journal article" date="2019" name="Int. J. Syst. Evol. Microbiol.">
        <title>The Global Catalogue of Microorganisms (GCM) 10K type strain sequencing project: providing services to taxonomists for standard genome sequencing and annotation.</title>
        <authorList>
            <consortium name="The Broad Institute Genomics Platform"/>
            <consortium name="The Broad Institute Genome Sequencing Center for Infectious Disease"/>
            <person name="Wu L."/>
            <person name="Ma J."/>
        </authorList>
    </citation>
    <scope>NUCLEOTIDE SEQUENCE [LARGE SCALE GENOMIC DNA]</scope>
    <source>
        <strain evidence="8 9">JCM 9383</strain>
    </source>
</reference>
<dbReference type="Proteomes" id="UP001500979">
    <property type="component" value="Unassembled WGS sequence"/>
</dbReference>
<keyword evidence="3" id="KW-0731">Sigma factor</keyword>
<evidence type="ECO:0000256" key="5">
    <source>
        <dbReference type="ARBA" id="ARBA00023163"/>
    </source>
</evidence>
<dbReference type="InterPro" id="IPR007627">
    <property type="entry name" value="RNA_pol_sigma70_r2"/>
</dbReference>
<comment type="caution">
    <text evidence="8">The sequence shown here is derived from an EMBL/GenBank/DDBJ whole genome shotgun (WGS) entry which is preliminary data.</text>
</comment>
<gene>
    <name evidence="8" type="ORF">GCM10010470_18430</name>
</gene>
<dbReference type="Gene3D" id="1.10.1740.10">
    <property type="match status" value="1"/>
</dbReference>
<evidence type="ECO:0000313" key="9">
    <source>
        <dbReference type="Proteomes" id="UP001500979"/>
    </source>
</evidence>
<evidence type="ECO:0000256" key="3">
    <source>
        <dbReference type="ARBA" id="ARBA00023082"/>
    </source>
</evidence>
<protein>
    <submittedName>
        <fullName evidence="8">Sigma-70 family RNA polymerase sigma factor</fullName>
    </submittedName>
</protein>
<dbReference type="RefSeq" id="WP_344679098.1">
    <property type="nucleotide sequence ID" value="NZ_BAAAUX010000011.1"/>
</dbReference>
<organism evidence="8 9">
    <name type="scientific">Saccharopolyspora taberi</name>
    <dbReference type="NCBI Taxonomy" id="60895"/>
    <lineage>
        <taxon>Bacteria</taxon>
        <taxon>Bacillati</taxon>
        <taxon>Actinomycetota</taxon>
        <taxon>Actinomycetes</taxon>
        <taxon>Pseudonocardiales</taxon>
        <taxon>Pseudonocardiaceae</taxon>
        <taxon>Saccharopolyspora</taxon>
    </lineage>
</organism>
<keyword evidence="9" id="KW-1185">Reference proteome</keyword>
<evidence type="ECO:0000259" key="7">
    <source>
        <dbReference type="Pfam" id="PF08281"/>
    </source>
</evidence>
<evidence type="ECO:0000256" key="2">
    <source>
        <dbReference type="ARBA" id="ARBA00023015"/>
    </source>
</evidence>
<proteinExistence type="inferred from homology"/>
<dbReference type="InterPro" id="IPR013249">
    <property type="entry name" value="RNA_pol_sigma70_r4_t2"/>
</dbReference>
<feature type="domain" description="RNA polymerase sigma-70 region 2" evidence="6">
    <location>
        <begin position="8"/>
        <end position="74"/>
    </location>
</feature>
<dbReference type="PANTHER" id="PTHR43133">
    <property type="entry name" value="RNA POLYMERASE ECF-TYPE SIGMA FACTO"/>
    <property type="match status" value="1"/>
</dbReference>
<dbReference type="Pfam" id="PF08281">
    <property type="entry name" value="Sigma70_r4_2"/>
    <property type="match status" value="1"/>
</dbReference>
<sequence>MRPFEQIVAEYGPVVLRVCRAVLGPQDAEDAWSETFLAALRAYPDLPADANVEAWLVTIAHRKAVDVTRSNARRPIAVEEVPERPSGTGRPDRWDGDLWRALRELPGRQRSAVAYHYLAGLPYQEIAAITGGSADAARKAASDGIKRLRATYPAATST</sequence>
<keyword evidence="2" id="KW-0805">Transcription regulation</keyword>
<dbReference type="SUPFAM" id="SSF88946">
    <property type="entry name" value="Sigma2 domain of RNA polymerase sigma factors"/>
    <property type="match status" value="1"/>
</dbReference>
<dbReference type="Pfam" id="PF04542">
    <property type="entry name" value="Sigma70_r2"/>
    <property type="match status" value="1"/>
</dbReference>
<keyword evidence="4" id="KW-0238">DNA-binding</keyword>
<dbReference type="PANTHER" id="PTHR43133:SF8">
    <property type="entry name" value="RNA POLYMERASE SIGMA FACTOR HI_1459-RELATED"/>
    <property type="match status" value="1"/>
</dbReference>
<dbReference type="InterPro" id="IPR013324">
    <property type="entry name" value="RNA_pol_sigma_r3/r4-like"/>
</dbReference>
<comment type="similarity">
    <text evidence="1">Belongs to the sigma-70 factor family. ECF subfamily.</text>
</comment>
<dbReference type="InterPro" id="IPR014284">
    <property type="entry name" value="RNA_pol_sigma-70_dom"/>
</dbReference>